<evidence type="ECO:0000313" key="8">
    <source>
        <dbReference type="EMBL" id="KAA8499799.1"/>
    </source>
</evidence>
<keyword evidence="6 7" id="KW-0472">Membrane</keyword>
<keyword evidence="3 7" id="KW-0812">Transmembrane</keyword>
<keyword evidence="4 7" id="KW-0732">Signal</keyword>
<feature type="transmembrane region" description="Helical" evidence="7">
    <location>
        <begin position="334"/>
        <end position="353"/>
    </location>
</feature>
<feature type="transmembrane region" description="Helical" evidence="7">
    <location>
        <begin position="648"/>
        <end position="667"/>
    </location>
</feature>
<feature type="signal peptide" evidence="7">
    <location>
        <begin position="1"/>
        <end position="17"/>
    </location>
</feature>
<feature type="transmembrane region" description="Helical" evidence="7">
    <location>
        <begin position="612"/>
        <end position="636"/>
    </location>
</feature>
<evidence type="ECO:0000256" key="6">
    <source>
        <dbReference type="ARBA" id="ARBA00023136"/>
    </source>
</evidence>
<comment type="subcellular location">
    <subcellularLocation>
        <location evidence="1">Membrane</location>
        <topology evidence="1">Multi-pass membrane protein</topology>
    </subcellularLocation>
</comment>
<keyword evidence="9" id="KW-1185">Reference proteome</keyword>
<dbReference type="PANTHER" id="PTHR10766:SF177">
    <property type="entry name" value="TRANSMEMBRANE 9 SUPERFAMILY MEMBER 1"/>
    <property type="match status" value="1"/>
</dbReference>
<evidence type="ECO:0000256" key="5">
    <source>
        <dbReference type="ARBA" id="ARBA00022989"/>
    </source>
</evidence>
<dbReference type="GO" id="GO:0072657">
    <property type="term" value="P:protein localization to membrane"/>
    <property type="evidence" value="ECO:0007669"/>
    <property type="project" value="TreeGrafter"/>
</dbReference>
<dbReference type="GO" id="GO:0016020">
    <property type="term" value="C:membrane"/>
    <property type="evidence" value="ECO:0007669"/>
    <property type="project" value="UniProtKB-SubCell"/>
</dbReference>
<feature type="transmembrane region" description="Helical" evidence="7">
    <location>
        <begin position="451"/>
        <end position="474"/>
    </location>
</feature>
<comment type="similarity">
    <text evidence="2 7">Belongs to the nonaspanin (TM9SF) (TC 9.A.2) family.</text>
</comment>
<evidence type="ECO:0000313" key="9">
    <source>
        <dbReference type="Proteomes" id="UP000324585"/>
    </source>
</evidence>
<evidence type="ECO:0000256" key="2">
    <source>
        <dbReference type="ARBA" id="ARBA00005227"/>
    </source>
</evidence>
<dbReference type="InterPro" id="IPR004240">
    <property type="entry name" value="EMP70"/>
</dbReference>
<name>A0A5J4Z705_PORPP</name>
<reference evidence="9" key="1">
    <citation type="journal article" date="2019" name="Nat. Commun.">
        <title>Expansion of phycobilisome linker gene families in mesophilic red algae.</title>
        <authorList>
            <person name="Lee J."/>
            <person name="Kim D."/>
            <person name="Bhattacharya D."/>
            <person name="Yoon H.S."/>
        </authorList>
    </citation>
    <scope>NUCLEOTIDE SEQUENCE [LARGE SCALE GENOMIC DNA]</scope>
    <source>
        <strain evidence="9">CCMP 1328</strain>
    </source>
</reference>
<dbReference type="Pfam" id="PF02990">
    <property type="entry name" value="EMP70"/>
    <property type="match status" value="1"/>
</dbReference>
<feature type="transmembrane region" description="Helical" evidence="7">
    <location>
        <begin position="679"/>
        <end position="703"/>
    </location>
</feature>
<accession>A0A5J4Z705</accession>
<feature type="chain" id="PRO_5023971304" description="Transmembrane 9 superfamily member" evidence="7">
    <location>
        <begin position="18"/>
        <end position="722"/>
    </location>
</feature>
<proteinExistence type="inferred from homology"/>
<evidence type="ECO:0000256" key="7">
    <source>
        <dbReference type="RuleBase" id="RU363079"/>
    </source>
</evidence>
<dbReference type="AlphaFoldDB" id="A0A5J4Z705"/>
<gene>
    <name evidence="8" type="ORF">FVE85_7384</name>
</gene>
<comment type="caution">
    <text evidence="8">The sequence shown here is derived from an EMBL/GenBank/DDBJ whole genome shotgun (WGS) entry which is preliminary data.</text>
</comment>
<evidence type="ECO:0000256" key="1">
    <source>
        <dbReference type="ARBA" id="ARBA00004141"/>
    </source>
</evidence>
<dbReference type="PANTHER" id="PTHR10766">
    <property type="entry name" value="TRANSMEMBRANE 9 SUPERFAMILY PROTEIN"/>
    <property type="match status" value="1"/>
</dbReference>
<organism evidence="8 9">
    <name type="scientific">Porphyridium purpureum</name>
    <name type="common">Red alga</name>
    <name type="synonym">Porphyridium cruentum</name>
    <dbReference type="NCBI Taxonomy" id="35688"/>
    <lineage>
        <taxon>Eukaryota</taxon>
        <taxon>Rhodophyta</taxon>
        <taxon>Bangiophyceae</taxon>
        <taxon>Porphyridiales</taxon>
        <taxon>Porphyridiaceae</taxon>
        <taxon>Porphyridium</taxon>
    </lineage>
</organism>
<feature type="transmembrane region" description="Helical" evidence="7">
    <location>
        <begin position="414"/>
        <end position="439"/>
    </location>
</feature>
<dbReference type="EMBL" id="VRMN01000001">
    <property type="protein sequence ID" value="KAA8499799.1"/>
    <property type="molecule type" value="Genomic_DNA"/>
</dbReference>
<keyword evidence="5 7" id="KW-1133">Transmembrane helix</keyword>
<dbReference type="Proteomes" id="UP000324585">
    <property type="component" value="Unassembled WGS sequence"/>
</dbReference>
<protein>
    <recommendedName>
        <fullName evidence="7">Transmembrane 9 superfamily member</fullName>
    </recommendedName>
</protein>
<feature type="transmembrane region" description="Helical" evidence="7">
    <location>
        <begin position="522"/>
        <end position="548"/>
    </location>
</feature>
<evidence type="ECO:0000256" key="3">
    <source>
        <dbReference type="ARBA" id="ARBA00022692"/>
    </source>
</evidence>
<evidence type="ECO:0000256" key="4">
    <source>
        <dbReference type="ARBA" id="ARBA00022729"/>
    </source>
</evidence>
<feature type="transmembrane region" description="Helical" evidence="7">
    <location>
        <begin position="486"/>
        <end position="510"/>
    </location>
</feature>
<sequence>MHLLGARFLCSSSLVLALRVATLWALAQTYAEGDDVNVWVTRVGPFRDPFELYDFHARVKLCSNPVPTVLLPVDEHHQNVSSEPGIHPASDTVGAHEDQDAMSGVEYRIARFGEALRGERFAKWKPVHVKFMRDMERNAMCEVILDRDQVANLAHMISEQYTYEFVIDGLSSRQFLGEAVAKSVEIAAGSGADVPAAAAARGAVIRPDGEIADPISSSLPDASLLNDQPVLDSGKSPEDPLPASPSDEVLSRAFLLYTHFGFEISANMEHRIVELAVKPLESIRIADSDEFSSLPVAFTYSVAWTEKDVKFDVRHQIYYDDFESESLDVPWSSILHGFASMLFVTGVFGFLILRSVQKDLAELALVQGQVIAMTDGLELGHGHGTVSGHATALTQSEKGWKALLNETSRAPSHLMLLSCFLGLGAQHLVFLMMLLTLGLADAFHPLDRQHLGSYVAALYLVSFLVSGSVSAAHYREFGGDSWIRCALLTASCLFVPCYVSGLVLNFAAILDGSSRSISLSTMLIIFILWTTISVPLAITGSILGRFAVRRSKSPSGPGYSETRRRLPKISWFRHPFMLFAVSGVLPFVTLYVEVSFTMHSMWGYKVLDLYQVALSLFCVLVIVVGVSTITAVYFQLAVEDFRWNWGSLAFGGSLSAYVCVFAVSAVISRGGVDASGSSLLSLLAGAMIASWICFLSFGFIGYCSARVFVQYLLLHLTTAKCD</sequence>
<feature type="transmembrane region" description="Helical" evidence="7">
    <location>
        <begin position="569"/>
        <end position="592"/>
    </location>
</feature>
<dbReference type="OrthoDB" id="1666796at2759"/>